<dbReference type="STRING" id="1148.gene:10500155"/>
<reference evidence="2 3" key="1">
    <citation type="journal article" date="1995" name="DNA Res.">
        <title>Sequence analysis of the genome of the unicellular cyanobacterium Synechocystis sp. strain PCC6803. I. Sequence features in the 1 Mb region from map positions 64% to 92% of the genome.</title>
        <authorList>
            <person name="Kaneko T."/>
            <person name="Tanaka A."/>
            <person name="Sato S."/>
            <person name="Kotani H."/>
            <person name="Sazuka T."/>
            <person name="Miyajima N."/>
            <person name="Sugiura M."/>
            <person name="Tabata S."/>
        </authorList>
    </citation>
    <scope>NUCLEOTIDE SEQUENCE [LARGE SCALE GENOMIC DNA]</scope>
    <source>
        <strain evidence="3">ATCC 27184 / PCC 6803 / Kazusa</strain>
    </source>
</reference>
<dbReference type="eggNOG" id="ENOG50301BU">
    <property type="taxonomic scope" value="Bacteria"/>
</dbReference>
<dbReference type="AlphaFoldDB" id="Q55888"/>
<reference evidence="2 3" key="2">
    <citation type="journal article" date="1996" name="DNA Res.">
        <title>Sequence analysis of the genome of the unicellular cyanobacterium Synechocystis sp. strain PCC6803. II. Sequence determination of the entire genome and assignment of potential protein-coding regions.</title>
        <authorList>
            <person name="Kaneko T."/>
            <person name="Sato S."/>
            <person name="Kotani H."/>
            <person name="Tanaka A."/>
            <person name="Asamizu E."/>
            <person name="Nakamura Y."/>
            <person name="Miyajima N."/>
            <person name="Hirosawa M."/>
            <person name="Sugiura M."/>
            <person name="Sasamoto S."/>
            <person name="Kimura T."/>
            <person name="Hosouchi T."/>
            <person name="Matsuno A."/>
            <person name="Muraki A."/>
            <person name="Nakazaki N."/>
            <person name="Naruo K."/>
            <person name="Okumura S."/>
            <person name="Shimpo S."/>
            <person name="Takeuchi C."/>
            <person name="Wada T."/>
            <person name="Watanabe A."/>
            <person name="Yamada M."/>
            <person name="Yasuda M."/>
            <person name="Tabata S."/>
        </authorList>
    </citation>
    <scope>NUCLEOTIDE SEQUENCE [LARGE SCALE GENOMIC DNA]</scope>
    <source>
        <strain evidence="3">ATCC 27184 / PCC 6803 / Kazusa</strain>
    </source>
</reference>
<protein>
    <submittedName>
        <fullName evidence="2">Slr0112 protein</fullName>
    </submittedName>
</protein>
<name>Q55888_SYNY3</name>
<proteinExistence type="predicted"/>
<accession>Q55888</accession>
<dbReference type="InParanoid" id="Q55888"/>
<dbReference type="KEGG" id="syn:slr0112"/>
<dbReference type="IntAct" id="Q55888">
    <property type="interactions" value="1"/>
</dbReference>
<evidence type="ECO:0000313" key="3">
    <source>
        <dbReference type="Proteomes" id="UP000001425"/>
    </source>
</evidence>
<gene>
    <name evidence="2" type="ordered locus">slr0112</name>
</gene>
<dbReference type="PaxDb" id="1148-1208482"/>
<dbReference type="EMBL" id="BA000022">
    <property type="protein sequence ID" value="BAA10650.1"/>
    <property type="molecule type" value="Genomic_DNA"/>
</dbReference>
<organism evidence="2 3">
    <name type="scientific">Synechocystis sp. (strain ATCC 27184 / PCC 6803 / Kazusa)</name>
    <dbReference type="NCBI Taxonomy" id="1111708"/>
    <lineage>
        <taxon>Bacteria</taxon>
        <taxon>Bacillati</taxon>
        <taxon>Cyanobacteriota</taxon>
        <taxon>Cyanophyceae</taxon>
        <taxon>Synechococcales</taxon>
        <taxon>Merismopediaceae</taxon>
        <taxon>Synechocystis</taxon>
    </lineage>
</organism>
<dbReference type="EnsemblBacteria" id="BAA10650">
    <property type="protein sequence ID" value="BAA10650"/>
    <property type="gene ID" value="BAA10650"/>
</dbReference>
<dbReference type="PIR" id="S76706">
    <property type="entry name" value="S76706"/>
</dbReference>
<evidence type="ECO:0000313" key="2">
    <source>
        <dbReference type="EMBL" id="BAA10650.1"/>
    </source>
</evidence>
<feature type="region of interest" description="Disordered" evidence="1">
    <location>
        <begin position="102"/>
        <end position="162"/>
    </location>
</feature>
<keyword evidence="3" id="KW-1185">Reference proteome</keyword>
<evidence type="ECO:0000256" key="1">
    <source>
        <dbReference type="SAM" id="MobiDB-lite"/>
    </source>
</evidence>
<dbReference type="Proteomes" id="UP000001425">
    <property type="component" value="Chromosome"/>
</dbReference>
<sequence length="185" mass="19219">MVMRNALTIFALLLSSTGIFVSLAREELRCRVGLSSTECPPAIAQPENNAPQDSGAQLVNSELRPIIPSEAKSDKNPNPAAETAKVLETEATEIIEENLVPVGENAGIPSPDASAQPSSPPLHSPLGNPMEQKIVDTAIISNPAPKKALPTEAPIAPPASKNPAEDNLIPVIPAEGVAIPVAPPQ</sequence>